<organism evidence="10">
    <name type="scientific">Ananas comosus</name>
    <name type="common">Pineapple</name>
    <name type="synonym">Ananas ananas</name>
    <dbReference type="NCBI Taxonomy" id="4615"/>
    <lineage>
        <taxon>Eukaryota</taxon>
        <taxon>Viridiplantae</taxon>
        <taxon>Streptophyta</taxon>
        <taxon>Embryophyta</taxon>
        <taxon>Tracheophyta</taxon>
        <taxon>Spermatophyta</taxon>
        <taxon>Magnoliopsida</taxon>
        <taxon>Liliopsida</taxon>
        <taxon>Poales</taxon>
        <taxon>Bromeliaceae</taxon>
        <taxon>Bromelioideae</taxon>
        <taxon>Ananas</taxon>
    </lineage>
</organism>
<dbReference type="GeneID" id="109716512"/>
<dbReference type="RefSeq" id="XP_020097592.1">
    <property type="nucleotide sequence ID" value="XM_020242003.1"/>
</dbReference>
<dbReference type="GO" id="GO:0016872">
    <property type="term" value="F:intramolecular lyase activity"/>
    <property type="evidence" value="ECO:0007669"/>
    <property type="project" value="InterPro"/>
</dbReference>
<dbReference type="Gene3D" id="1.10.890.20">
    <property type="match status" value="1"/>
</dbReference>
<reference evidence="5 6" key="2">
    <citation type="submission" date="2025-04" db="UniProtKB">
        <authorList>
            <consortium name="RefSeq"/>
        </authorList>
    </citation>
    <scope>IDENTIFICATION</scope>
    <source>
        <tissue evidence="5 6">Leaf</tissue>
    </source>
</reference>
<evidence type="ECO:0000313" key="8">
    <source>
        <dbReference type="RefSeq" id="XP_020097595.1"/>
    </source>
</evidence>
<dbReference type="Pfam" id="PF02431">
    <property type="entry name" value="Chalcone"/>
    <property type="match status" value="1"/>
</dbReference>
<dbReference type="GO" id="GO:0006631">
    <property type="term" value="P:fatty acid metabolic process"/>
    <property type="evidence" value="ECO:0007669"/>
    <property type="project" value="TreeGrafter"/>
</dbReference>
<evidence type="ECO:0000256" key="2">
    <source>
        <dbReference type="RuleBase" id="RU361158"/>
    </source>
</evidence>
<evidence type="ECO:0000313" key="4">
    <source>
        <dbReference type="Proteomes" id="UP000515123"/>
    </source>
</evidence>
<evidence type="ECO:0000313" key="6">
    <source>
        <dbReference type="RefSeq" id="XP_020097593.1"/>
    </source>
</evidence>
<evidence type="ECO:0000313" key="9">
    <source>
        <dbReference type="RefSeq" id="XP_020097596.1"/>
    </source>
</evidence>
<dbReference type="RefSeq" id="XP_020097593.1">
    <property type="nucleotide sequence ID" value="XM_020242004.1"/>
</dbReference>
<dbReference type="AlphaFoldDB" id="A0A6P5FPK4"/>
<proteinExistence type="inferred from homology"/>
<dbReference type="InterPro" id="IPR016089">
    <property type="entry name" value="Chalcone_isomerase_bundle_sf"/>
</dbReference>
<dbReference type="SUPFAM" id="SSF54626">
    <property type="entry name" value="Chalcone isomerase"/>
    <property type="match status" value="1"/>
</dbReference>
<evidence type="ECO:0000313" key="10">
    <source>
        <dbReference type="RefSeq" id="XP_020097597.1"/>
    </source>
</evidence>
<dbReference type="RefSeq" id="XP_020097596.1">
    <property type="nucleotide sequence ID" value="XM_020242007.1"/>
</dbReference>
<gene>
    <name evidence="5 6 7 8 9 10" type="primary">LOC109716512</name>
</gene>
<feature type="domain" description="Chalcone isomerase" evidence="3">
    <location>
        <begin position="125"/>
        <end position="285"/>
    </location>
</feature>
<dbReference type="InterPro" id="IPR016087">
    <property type="entry name" value="Chalcone_isomerase"/>
</dbReference>
<evidence type="ECO:0000259" key="3">
    <source>
        <dbReference type="Pfam" id="PF02431"/>
    </source>
</evidence>
<evidence type="ECO:0000313" key="5">
    <source>
        <dbReference type="RefSeq" id="XP_020097592.1"/>
    </source>
</evidence>
<name>A0A6P5FPK4_ANACO</name>
<dbReference type="RefSeq" id="XP_020097595.1">
    <property type="nucleotide sequence ID" value="XM_020242006.1"/>
</dbReference>
<dbReference type="GO" id="GO:0005504">
    <property type="term" value="F:fatty acid binding"/>
    <property type="evidence" value="ECO:0007669"/>
    <property type="project" value="TreeGrafter"/>
</dbReference>
<accession>A0A6P5FPK4</accession>
<dbReference type="OrthoDB" id="18193at2759"/>
<dbReference type="InterPro" id="IPR016088">
    <property type="entry name" value="Chalcone_isomerase_3-sand"/>
</dbReference>
<dbReference type="RefSeq" id="XP_020097597.1">
    <property type="nucleotide sequence ID" value="XM_020242008.1"/>
</dbReference>
<dbReference type="Gene3D" id="3.50.70.10">
    <property type="match status" value="1"/>
</dbReference>
<keyword evidence="4" id="KW-1185">Reference proteome</keyword>
<protein>
    <recommendedName>
        <fullName evidence="2">Chalcone-flavonone isomerase family protein</fullName>
    </recommendedName>
</protein>
<dbReference type="Proteomes" id="UP000515123">
    <property type="component" value="Linkage group 10"/>
</dbReference>
<dbReference type="SMR" id="A0A6P5FPK4"/>
<comment type="similarity">
    <text evidence="1 2">Belongs to the chalcone isomerase family.</text>
</comment>
<sequence length="289" mass="31392">MLGVVALPLIGISPPLPRIRDARFVLHTHPFPPSLLLRFHSPILPRLGRALPKRASLLLLPKASVGRADYVAEPATNVNFPKEMNVLGCSAPLVLLGTDLMLTFIITTCTYVLGYREKVFAIIGVKVYAAAFYVGSSVTENLHSWNGKSAADILEASSVFTFLYQAPLEKSLNIVLVRDVDGKTFWNALDDLITPRIKSPTAIDNSSLSTFRNTFQGRDLKQGTSIILTWLEPTKMLISISSDGVPSNVDAEITSANVNLALYDGFFGNSPVSPTLKASAAHGLQMVLR</sequence>
<dbReference type="RefSeq" id="XP_020097594.1">
    <property type="nucleotide sequence ID" value="XM_020242005.1"/>
</dbReference>
<evidence type="ECO:0000313" key="7">
    <source>
        <dbReference type="RefSeq" id="XP_020097594.1"/>
    </source>
</evidence>
<reference evidence="4" key="1">
    <citation type="journal article" date="2015" name="Nat. Genet.">
        <title>The pineapple genome and the evolution of CAM photosynthesis.</title>
        <authorList>
            <person name="Ming R."/>
            <person name="VanBuren R."/>
            <person name="Wai C.M."/>
            <person name="Tang H."/>
            <person name="Schatz M.C."/>
            <person name="Bowers J.E."/>
            <person name="Lyons E."/>
            <person name="Wang M.L."/>
            <person name="Chen J."/>
            <person name="Biggers E."/>
            <person name="Zhang J."/>
            <person name="Huang L."/>
            <person name="Zhang L."/>
            <person name="Miao W."/>
            <person name="Zhang J."/>
            <person name="Ye Z."/>
            <person name="Miao C."/>
            <person name="Lin Z."/>
            <person name="Wang H."/>
            <person name="Zhou H."/>
            <person name="Yim W.C."/>
            <person name="Priest H.D."/>
            <person name="Zheng C."/>
            <person name="Woodhouse M."/>
            <person name="Edger P.P."/>
            <person name="Guyot R."/>
            <person name="Guo H.B."/>
            <person name="Guo H."/>
            <person name="Zheng G."/>
            <person name="Singh R."/>
            <person name="Sharma A."/>
            <person name="Min X."/>
            <person name="Zheng Y."/>
            <person name="Lee H."/>
            <person name="Gurtowski J."/>
            <person name="Sedlazeck F.J."/>
            <person name="Harkess A."/>
            <person name="McKain M.R."/>
            <person name="Liao Z."/>
            <person name="Fang J."/>
            <person name="Liu J."/>
            <person name="Zhang X."/>
            <person name="Zhang Q."/>
            <person name="Hu W."/>
            <person name="Qin Y."/>
            <person name="Wang K."/>
            <person name="Chen L.Y."/>
            <person name="Shirley N."/>
            <person name="Lin Y.R."/>
            <person name="Liu L.Y."/>
            <person name="Hernandez A.G."/>
            <person name="Wright C.L."/>
            <person name="Bulone V."/>
            <person name="Tuskan G.A."/>
            <person name="Heath K."/>
            <person name="Zee F."/>
            <person name="Moore P.H."/>
            <person name="Sunkar R."/>
            <person name="Leebens-Mack J.H."/>
            <person name="Mockler T."/>
            <person name="Bennetzen J.L."/>
            <person name="Freeling M."/>
            <person name="Sankoff D."/>
            <person name="Paterson A.H."/>
            <person name="Zhu X."/>
            <person name="Yang X."/>
            <person name="Smith J.A."/>
            <person name="Cushman J.C."/>
            <person name="Paull R.E."/>
            <person name="Yu Q."/>
        </authorList>
    </citation>
    <scope>NUCLEOTIDE SEQUENCE [LARGE SCALE GENOMIC DNA]</scope>
    <source>
        <strain evidence="4">cv. F153</strain>
    </source>
</reference>
<dbReference type="PANTHER" id="PTHR47698:SF2">
    <property type="entry name" value="FATTY-ACID-BINDING PROTEIN 3, CHLOROPLASTIC"/>
    <property type="match status" value="1"/>
</dbReference>
<dbReference type="InterPro" id="IPR036298">
    <property type="entry name" value="Chalcone_isomerase_sf"/>
</dbReference>
<evidence type="ECO:0000256" key="1">
    <source>
        <dbReference type="ARBA" id="ARBA00007166"/>
    </source>
</evidence>
<dbReference type="PANTHER" id="PTHR47698">
    <property type="entry name" value="FATTY-ACID-BINDING PROTEIN 3, CHLOROPLASTIC"/>
    <property type="match status" value="1"/>
</dbReference>
<dbReference type="GO" id="GO:0009570">
    <property type="term" value="C:chloroplast stroma"/>
    <property type="evidence" value="ECO:0007669"/>
    <property type="project" value="TreeGrafter"/>
</dbReference>